<keyword evidence="1" id="KW-0472">Membrane</keyword>
<dbReference type="AlphaFoldDB" id="A0A814MQE0"/>
<proteinExistence type="predicted"/>
<organism evidence="2 3">
    <name type="scientific">Adineta steineri</name>
    <dbReference type="NCBI Taxonomy" id="433720"/>
    <lineage>
        <taxon>Eukaryota</taxon>
        <taxon>Metazoa</taxon>
        <taxon>Spiralia</taxon>
        <taxon>Gnathifera</taxon>
        <taxon>Rotifera</taxon>
        <taxon>Eurotatoria</taxon>
        <taxon>Bdelloidea</taxon>
        <taxon>Adinetida</taxon>
        <taxon>Adinetidae</taxon>
        <taxon>Adineta</taxon>
    </lineage>
</organism>
<protein>
    <recommendedName>
        <fullName evidence="4">Claudin</fullName>
    </recommendedName>
</protein>
<name>A0A814MQE0_9BILA</name>
<feature type="transmembrane region" description="Helical" evidence="1">
    <location>
        <begin position="107"/>
        <end position="129"/>
    </location>
</feature>
<keyword evidence="1" id="KW-0812">Transmembrane</keyword>
<feature type="transmembrane region" description="Helical" evidence="1">
    <location>
        <begin position="81"/>
        <end position="100"/>
    </location>
</feature>
<feature type="transmembrane region" description="Helical" evidence="1">
    <location>
        <begin position="149"/>
        <end position="170"/>
    </location>
</feature>
<evidence type="ECO:0000313" key="2">
    <source>
        <dbReference type="EMBL" id="CAF1079668.1"/>
    </source>
</evidence>
<evidence type="ECO:0000256" key="1">
    <source>
        <dbReference type="SAM" id="Phobius"/>
    </source>
</evidence>
<dbReference type="OrthoDB" id="10057558at2759"/>
<accession>A0A814MQE0</accession>
<evidence type="ECO:0000313" key="3">
    <source>
        <dbReference type="Proteomes" id="UP000663891"/>
    </source>
</evidence>
<sequence>MKLVAIIVGCILTVVCILYIISNAVPSWVEITTGSYTSTYGLWKICVSSLDVRECVPLKCSTATGDSNFCSRILAGRAFMTLARILSGITSICLFICAFIDEKTSRILLLIAKALAFICLIMGIISVAAGGSTIQTLSQDGVKCSLSAASILGIVAIIINFVGVIASFFIKRSQK</sequence>
<reference evidence="2" key="1">
    <citation type="submission" date="2021-02" db="EMBL/GenBank/DDBJ databases">
        <authorList>
            <person name="Nowell W R."/>
        </authorList>
    </citation>
    <scope>NUCLEOTIDE SEQUENCE</scope>
</reference>
<gene>
    <name evidence="2" type="ORF">VCS650_LOCUS18940</name>
</gene>
<evidence type="ECO:0008006" key="4">
    <source>
        <dbReference type="Google" id="ProtNLM"/>
    </source>
</evidence>
<dbReference type="EMBL" id="CAJNON010000185">
    <property type="protein sequence ID" value="CAF1079668.1"/>
    <property type="molecule type" value="Genomic_DNA"/>
</dbReference>
<dbReference type="Gene3D" id="1.20.140.150">
    <property type="match status" value="1"/>
</dbReference>
<keyword evidence="1" id="KW-1133">Transmembrane helix</keyword>
<dbReference type="Proteomes" id="UP000663891">
    <property type="component" value="Unassembled WGS sequence"/>
</dbReference>
<comment type="caution">
    <text evidence="2">The sequence shown here is derived from an EMBL/GenBank/DDBJ whole genome shotgun (WGS) entry which is preliminary data.</text>
</comment>